<dbReference type="HOGENOM" id="CLU_059245_0_0_1"/>
<evidence type="ECO:0000313" key="1">
    <source>
        <dbReference type="EnsemblMetazoa" id="RPRC010718-PA"/>
    </source>
</evidence>
<dbReference type="OMA" id="ANWRVIN"/>
<dbReference type="Pfam" id="PF16012">
    <property type="entry name" value="DUF4780"/>
    <property type="match status" value="1"/>
</dbReference>
<dbReference type="EnsemblMetazoa" id="RPRC010718-RA">
    <property type="protein sequence ID" value="RPRC010718-PA"/>
    <property type="gene ID" value="RPRC010718"/>
</dbReference>
<dbReference type="Proteomes" id="UP000015103">
    <property type="component" value="Unassembled WGS sequence"/>
</dbReference>
<reference evidence="1" key="1">
    <citation type="submission" date="2015-05" db="UniProtKB">
        <authorList>
            <consortium name="EnsemblMetazoa"/>
        </authorList>
    </citation>
    <scope>IDENTIFICATION</scope>
</reference>
<dbReference type="InterPro" id="IPR031961">
    <property type="entry name" value="DUF4780"/>
</dbReference>
<protein>
    <submittedName>
        <fullName evidence="1">DUF4780 domain-containing protein</fullName>
    </submittedName>
</protein>
<dbReference type="VEuPathDB" id="VectorBase:RPRC010718"/>
<dbReference type="EMBL" id="ACPB03014961">
    <property type="status" value="NOT_ANNOTATED_CDS"/>
    <property type="molecule type" value="Genomic_DNA"/>
</dbReference>
<dbReference type="AlphaFoldDB" id="T1I349"/>
<name>T1I349_RHOPR</name>
<dbReference type="eggNOG" id="ENOG502T1B4">
    <property type="taxonomic scope" value="Eukaryota"/>
</dbReference>
<organism evidence="1 2">
    <name type="scientific">Rhodnius prolixus</name>
    <name type="common">Triatomid bug</name>
    <dbReference type="NCBI Taxonomy" id="13249"/>
    <lineage>
        <taxon>Eukaryota</taxon>
        <taxon>Metazoa</taxon>
        <taxon>Ecdysozoa</taxon>
        <taxon>Arthropoda</taxon>
        <taxon>Hexapoda</taxon>
        <taxon>Insecta</taxon>
        <taxon>Pterygota</taxon>
        <taxon>Neoptera</taxon>
        <taxon>Paraneoptera</taxon>
        <taxon>Hemiptera</taxon>
        <taxon>Heteroptera</taxon>
        <taxon>Panheteroptera</taxon>
        <taxon>Cimicomorpha</taxon>
        <taxon>Reduviidae</taxon>
        <taxon>Triatominae</taxon>
        <taxon>Rhodnius</taxon>
    </lineage>
</organism>
<proteinExistence type="predicted"/>
<sequence>MMKNKIVNFNSKSPARGIPQVTEEVTQAGSELKDDIVQDLEEGVARLRESVSEGSGNADQPETEALARVSQELKEVKKKASGAQRKKLAKLKAAEAGREWLSEKDWRERRREQKFSSVVHQSGGQGEAPPIASDWAGKEKEVRVARTPSPKTCQTPKRPSSEVCTAYEKAMAQGSKRMKFPEKEHTGSFRDALSALKMAVVLDSFPNDLLGMEQADLLQRKLAEQICRNPGGIRPQFRGCFLSRGALIVNCDNELSRLWLERVVPELQVGEGARLRVGLARNIMRVAKVAMWISGAHKNASPSVVLESLNVQNEGLETANWRVINRKVEPKGQILVFDLSEPTLSRLKRSNFEVFLGLDIVKLRVVSKPIDGAADNDPPKLLEVASGEPPPQ</sequence>
<accession>T1I349</accession>
<dbReference type="InParanoid" id="T1I349"/>
<evidence type="ECO:0000313" key="2">
    <source>
        <dbReference type="Proteomes" id="UP000015103"/>
    </source>
</evidence>
<keyword evidence="2" id="KW-1185">Reference proteome</keyword>